<feature type="domain" description="PPIase FKBP-type" evidence="8">
    <location>
        <begin position="206"/>
        <end position="264"/>
    </location>
</feature>
<accession>A0A836CEY7</accession>
<proteinExistence type="inferred from homology"/>
<keyword evidence="4" id="KW-0697">Rotamase</keyword>
<evidence type="ECO:0000256" key="3">
    <source>
        <dbReference type="ARBA" id="ARBA00013194"/>
    </source>
</evidence>
<name>A0A836CEY7_9STRA</name>
<dbReference type="SUPFAM" id="SSF102735">
    <property type="entry name" value="Trigger factor ribosome-binding domain"/>
    <property type="match status" value="1"/>
</dbReference>
<dbReference type="InterPro" id="IPR008880">
    <property type="entry name" value="Trigger_fac_C"/>
</dbReference>
<dbReference type="InterPro" id="IPR037041">
    <property type="entry name" value="Trigger_fac_C_sf"/>
</dbReference>
<dbReference type="InterPro" id="IPR046357">
    <property type="entry name" value="PPIase_dom_sf"/>
</dbReference>
<reference evidence="11" key="1">
    <citation type="submission" date="2021-02" db="EMBL/GenBank/DDBJ databases">
        <title>First Annotated Genome of the Yellow-green Alga Tribonema minus.</title>
        <authorList>
            <person name="Mahan K.M."/>
        </authorList>
    </citation>
    <scope>NUCLEOTIDE SEQUENCE</scope>
    <source>
        <strain evidence="11">UTEX B ZZ1240</strain>
    </source>
</reference>
<dbReference type="InterPro" id="IPR008881">
    <property type="entry name" value="Trigger_fac_ribosome-bd_bac"/>
</dbReference>
<comment type="function">
    <text evidence="7">Involved in protein export. Acts as a chaperone by maintaining the newly synthesized protein in an open conformation. Functions as a peptidyl-prolyl cis-trans isomerase.</text>
</comment>
<dbReference type="EMBL" id="JAFCMP010000224">
    <property type="protein sequence ID" value="KAG5182708.1"/>
    <property type="molecule type" value="Genomic_DNA"/>
</dbReference>
<evidence type="ECO:0000313" key="12">
    <source>
        <dbReference type="Proteomes" id="UP000664859"/>
    </source>
</evidence>
<dbReference type="GO" id="GO:0003755">
    <property type="term" value="F:peptidyl-prolyl cis-trans isomerase activity"/>
    <property type="evidence" value="ECO:0007669"/>
    <property type="project" value="UniProtKB-KW"/>
</dbReference>
<evidence type="ECO:0000259" key="8">
    <source>
        <dbReference type="Pfam" id="PF00254"/>
    </source>
</evidence>
<comment type="catalytic activity">
    <reaction evidence="1">
        <text>[protein]-peptidylproline (omega=180) = [protein]-peptidylproline (omega=0)</text>
        <dbReference type="Rhea" id="RHEA:16237"/>
        <dbReference type="Rhea" id="RHEA-COMP:10747"/>
        <dbReference type="Rhea" id="RHEA-COMP:10748"/>
        <dbReference type="ChEBI" id="CHEBI:83833"/>
        <dbReference type="ChEBI" id="CHEBI:83834"/>
        <dbReference type="EC" id="5.2.1.8"/>
    </reaction>
</comment>
<dbReference type="OrthoDB" id="3366at2759"/>
<feature type="domain" description="Trigger factor C-terminal" evidence="10">
    <location>
        <begin position="289"/>
        <end position="450"/>
    </location>
</feature>
<dbReference type="SUPFAM" id="SSF109998">
    <property type="entry name" value="Triger factor/SurA peptide-binding domain-like"/>
    <property type="match status" value="1"/>
</dbReference>
<evidence type="ECO:0000256" key="2">
    <source>
        <dbReference type="ARBA" id="ARBA00005464"/>
    </source>
</evidence>
<feature type="domain" description="Trigger factor ribosome-binding bacterial" evidence="9">
    <location>
        <begin position="15"/>
        <end position="161"/>
    </location>
</feature>
<dbReference type="Pfam" id="PF05697">
    <property type="entry name" value="Trigger_N"/>
    <property type="match status" value="1"/>
</dbReference>
<dbReference type="Pfam" id="PF00254">
    <property type="entry name" value="FKBP_C"/>
    <property type="match status" value="1"/>
</dbReference>
<evidence type="ECO:0000256" key="7">
    <source>
        <dbReference type="ARBA" id="ARBA00024849"/>
    </source>
</evidence>
<dbReference type="GO" id="GO:0051083">
    <property type="term" value="P:'de novo' cotranslational protein folding"/>
    <property type="evidence" value="ECO:0007669"/>
    <property type="project" value="TreeGrafter"/>
</dbReference>
<evidence type="ECO:0000256" key="6">
    <source>
        <dbReference type="ARBA" id="ARBA00023235"/>
    </source>
</evidence>
<dbReference type="InterPro" id="IPR036611">
    <property type="entry name" value="Trigger_fac_ribosome-bd_sf"/>
</dbReference>
<dbReference type="PANTHER" id="PTHR30560">
    <property type="entry name" value="TRIGGER FACTOR CHAPERONE AND PEPTIDYL-PROLYL CIS/TRANS ISOMERASE"/>
    <property type="match status" value="1"/>
</dbReference>
<evidence type="ECO:0000256" key="4">
    <source>
        <dbReference type="ARBA" id="ARBA00023110"/>
    </source>
</evidence>
<keyword evidence="12" id="KW-1185">Reference proteome</keyword>
<dbReference type="NCBIfam" id="TIGR00115">
    <property type="entry name" value="tig"/>
    <property type="match status" value="1"/>
</dbReference>
<dbReference type="Proteomes" id="UP000664859">
    <property type="component" value="Unassembled WGS sequence"/>
</dbReference>
<dbReference type="PIRSF" id="PIRSF003095">
    <property type="entry name" value="Trigger_factor"/>
    <property type="match status" value="1"/>
</dbReference>
<dbReference type="FunFam" id="3.30.70.1050:FF:000004">
    <property type="entry name" value="Trigger factor"/>
    <property type="match status" value="1"/>
</dbReference>
<comment type="similarity">
    <text evidence="2">Belongs to the FKBP-type PPIase family. Tig subfamily.</text>
</comment>
<comment type="caution">
    <text evidence="11">The sequence shown here is derived from an EMBL/GenBank/DDBJ whole genome shotgun (WGS) entry which is preliminary data.</text>
</comment>
<dbReference type="GO" id="GO:0044183">
    <property type="term" value="F:protein folding chaperone"/>
    <property type="evidence" value="ECO:0007669"/>
    <property type="project" value="TreeGrafter"/>
</dbReference>
<evidence type="ECO:0000256" key="5">
    <source>
        <dbReference type="ARBA" id="ARBA00023186"/>
    </source>
</evidence>
<dbReference type="EC" id="5.2.1.8" evidence="3"/>
<dbReference type="GO" id="GO:0043022">
    <property type="term" value="F:ribosome binding"/>
    <property type="evidence" value="ECO:0007669"/>
    <property type="project" value="TreeGrafter"/>
</dbReference>
<organism evidence="11 12">
    <name type="scientific">Tribonema minus</name>
    <dbReference type="NCBI Taxonomy" id="303371"/>
    <lineage>
        <taxon>Eukaryota</taxon>
        <taxon>Sar</taxon>
        <taxon>Stramenopiles</taxon>
        <taxon>Ochrophyta</taxon>
        <taxon>PX clade</taxon>
        <taxon>Xanthophyceae</taxon>
        <taxon>Tribonematales</taxon>
        <taxon>Tribonemataceae</taxon>
        <taxon>Tribonema</taxon>
    </lineage>
</organism>
<dbReference type="Gene3D" id="1.10.3120.10">
    <property type="entry name" value="Trigger factor, C-terminal domain"/>
    <property type="match status" value="1"/>
</dbReference>
<dbReference type="GO" id="GO:0015031">
    <property type="term" value="P:protein transport"/>
    <property type="evidence" value="ECO:0007669"/>
    <property type="project" value="InterPro"/>
</dbReference>
<dbReference type="PANTHER" id="PTHR30560:SF3">
    <property type="entry name" value="TRIGGER FACTOR-LIKE PROTEIN TIG, CHLOROPLASTIC"/>
    <property type="match status" value="1"/>
</dbReference>
<evidence type="ECO:0000259" key="10">
    <source>
        <dbReference type="Pfam" id="PF05698"/>
    </source>
</evidence>
<dbReference type="SUPFAM" id="SSF54534">
    <property type="entry name" value="FKBP-like"/>
    <property type="match status" value="1"/>
</dbReference>
<evidence type="ECO:0000256" key="1">
    <source>
        <dbReference type="ARBA" id="ARBA00000971"/>
    </source>
</evidence>
<dbReference type="Gene3D" id="3.30.70.1050">
    <property type="entry name" value="Trigger factor ribosome-binding domain"/>
    <property type="match status" value="1"/>
</dbReference>
<evidence type="ECO:0000313" key="11">
    <source>
        <dbReference type="EMBL" id="KAG5182708.1"/>
    </source>
</evidence>
<dbReference type="InterPro" id="IPR005215">
    <property type="entry name" value="Trig_fac"/>
</dbReference>
<dbReference type="HAMAP" id="MF_00303">
    <property type="entry name" value="Trigger_factor_Tig"/>
    <property type="match status" value="1"/>
</dbReference>
<dbReference type="InterPro" id="IPR001179">
    <property type="entry name" value="PPIase_FKBP_dom"/>
</dbReference>
<keyword evidence="5" id="KW-0143">Chaperone</keyword>
<sequence length="461" mass="50282">MVNQVDFSAVTNPEANSSMRISVTVPGTATQKAYQDALKDLSKRAKVPGFTAGPNKRVPDQILVNYYGAQLIKTSALELITDSAVKKAIEDAGVRAIGQAELVQDPESLVATLTPGEPLHLDVKVDIWPEVKYNGPYTGFMVTAEAPAFDKERYDATMDRLRERACTTAAAPADYAAGKGDAVIVDMYPFEVLDDGSRGDALPQLAGGEEVEIVLDEEKFMPGLMEGLLGITAGQTREIAVNFPERLGGAAAVLSGKRAVFDVTCREVRTRALPALDDDFANAIRPGLTMAELREEVLSALNQEGDKKKNESRNAALEAALLERITCEIPETLMTERARQKFAIMMADMKAQGTHSDEELRGMITPENFNKYKDIARGSTTKQLQVSLALSDIAEKEGLQVNPLEVDDQMELLRAEAKGEPFDEAAARERVEATLEKEMVLQWIAERSTINYTEVAPEPSA</sequence>
<dbReference type="InterPro" id="IPR027304">
    <property type="entry name" value="Trigger_fact/SurA_dom_sf"/>
</dbReference>
<dbReference type="Pfam" id="PF05698">
    <property type="entry name" value="Trigger_C"/>
    <property type="match status" value="1"/>
</dbReference>
<evidence type="ECO:0000259" key="9">
    <source>
        <dbReference type="Pfam" id="PF05697"/>
    </source>
</evidence>
<dbReference type="GO" id="GO:0043335">
    <property type="term" value="P:protein unfolding"/>
    <property type="evidence" value="ECO:0007669"/>
    <property type="project" value="TreeGrafter"/>
</dbReference>
<protein>
    <recommendedName>
        <fullName evidence="3">peptidylprolyl isomerase</fullName>
        <ecNumber evidence="3">5.2.1.8</ecNumber>
    </recommendedName>
</protein>
<dbReference type="Gene3D" id="3.10.50.40">
    <property type="match status" value="1"/>
</dbReference>
<keyword evidence="6" id="KW-0413">Isomerase</keyword>
<dbReference type="AlphaFoldDB" id="A0A836CEY7"/>
<gene>
    <name evidence="11" type="ORF">JKP88DRAFT_257655</name>
</gene>